<sequence length="97" mass="10563">MSDLRGRIADALASAAMHPDPNADWTDAVMGVVGPEIASMWDQIDRDQHAAMDAHAALARVRELHASDDDSEDAFCDHCRVPYPCPTIRTIDGSTDE</sequence>
<gene>
    <name evidence="1" type="ORF">ACFPCZ_21980</name>
</gene>
<reference evidence="2" key="1">
    <citation type="journal article" date="2019" name="Int. J. Syst. Evol. Microbiol.">
        <title>The Global Catalogue of Microorganisms (GCM) 10K type strain sequencing project: providing services to taxonomists for standard genome sequencing and annotation.</title>
        <authorList>
            <consortium name="The Broad Institute Genomics Platform"/>
            <consortium name="The Broad Institute Genome Sequencing Center for Infectious Disease"/>
            <person name="Wu L."/>
            <person name="Ma J."/>
        </authorList>
    </citation>
    <scope>NUCLEOTIDE SEQUENCE [LARGE SCALE GENOMIC DNA]</scope>
    <source>
        <strain evidence="2">CGMCC 4.7304</strain>
    </source>
</reference>
<proteinExistence type="predicted"/>
<evidence type="ECO:0000313" key="2">
    <source>
        <dbReference type="Proteomes" id="UP001595858"/>
    </source>
</evidence>
<evidence type="ECO:0008006" key="3">
    <source>
        <dbReference type="Google" id="ProtNLM"/>
    </source>
</evidence>
<comment type="caution">
    <text evidence="1">The sequence shown here is derived from an EMBL/GenBank/DDBJ whole genome shotgun (WGS) entry which is preliminary data.</text>
</comment>
<keyword evidence="2" id="KW-1185">Reference proteome</keyword>
<organism evidence="1 2">
    <name type="scientific">Streptomonospora arabica</name>
    <dbReference type="NCBI Taxonomy" id="412417"/>
    <lineage>
        <taxon>Bacteria</taxon>
        <taxon>Bacillati</taxon>
        <taxon>Actinomycetota</taxon>
        <taxon>Actinomycetes</taxon>
        <taxon>Streptosporangiales</taxon>
        <taxon>Nocardiopsidaceae</taxon>
        <taxon>Streptomonospora</taxon>
    </lineage>
</organism>
<dbReference type="RefSeq" id="WP_344142978.1">
    <property type="nucleotide sequence ID" value="NZ_BAAAQI010000006.1"/>
</dbReference>
<name>A0ABV9SSN8_9ACTN</name>
<evidence type="ECO:0000313" key="1">
    <source>
        <dbReference type="EMBL" id="MFC4869312.1"/>
    </source>
</evidence>
<dbReference type="EMBL" id="JBHSIY010000028">
    <property type="protein sequence ID" value="MFC4869312.1"/>
    <property type="molecule type" value="Genomic_DNA"/>
</dbReference>
<accession>A0ABV9SSN8</accession>
<dbReference type="Proteomes" id="UP001595858">
    <property type="component" value="Unassembled WGS sequence"/>
</dbReference>
<protein>
    <recommendedName>
        <fullName evidence="3">4Fe-4S Wbl-type domain-containing protein</fullName>
    </recommendedName>
</protein>